<dbReference type="Pfam" id="PF17207">
    <property type="entry name" value="MCM_OB"/>
    <property type="match status" value="1"/>
</dbReference>
<dbReference type="InterPro" id="IPR041562">
    <property type="entry name" value="MCM_lid"/>
</dbReference>
<dbReference type="PROSITE" id="PS50051">
    <property type="entry name" value="MCM_2"/>
    <property type="match status" value="1"/>
</dbReference>
<comment type="subcellular location">
    <subcellularLocation>
        <location evidence="1 11">Nucleus</location>
    </subcellularLocation>
</comment>
<keyword evidence="6 10" id="KW-0067">ATP-binding</keyword>
<dbReference type="PRINTS" id="PR01657">
    <property type="entry name" value="MCMFAMILY"/>
</dbReference>
<dbReference type="Gene3D" id="2.40.50.140">
    <property type="entry name" value="Nucleic acid-binding proteins"/>
    <property type="match status" value="1"/>
</dbReference>
<dbReference type="PRINTS" id="PR01663">
    <property type="entry name" value="MCMPROTEIN7"/>
</dbReference>
<dbReference type="Pfam" id="PF17855">
    <property type="entry name" value="MCM_lid"/>
    <property type="match status" value="1"/>
</dbReference>
<dbReference type="EC" id="3.6.4.12" evidence="11"/>
<dbReference type="InterPro" id="IPR033762">
    <property type="entry name" value="MCM_OB"/>
</dbReference>
<name>A0A9W8B2F9_9FUNG</name>
<comment type="catalytic activity">
    <reaction evidence="11">
        <text>ATP + H2O = ADP + phosphate + H(+)</text>
        <dbReference type="Rhea" id="RHEA:13065"/>
        <dbReference type="ChEBI" id="CHEBI:15377"/>
        <dbReference type="ChEBI" id="CHEBI:15378"/>
        <dbReference type="ChEBI" id="CHEBI:30616"/>
        <dbReference type="ChEBI" id="CHEBI:43474"/>
        <dbReference type="ChEBI" id="CHEBI:456216"/>
        <dbReference type="EC" id="3.6.4.12"/>
    </reaction>
</comment>
<evidence type="ECO:0000256" key="9">
    <source>
        <dbReference type="ARBA" id="ARBA00023306"/>
    </source>
</evidence>
<protein>
    <recommendedName>
        <fullName evidence="11">DNA replication licensing factor MCM7</fullName>
        <ecNumber evidence="11">3.6.4.12</ecNumber>
    </recommendedName>
</protein>
<dbReference type="SMART" id="SM00382">
    <property type="entry name" value="AAA"/>
    <property type="match status" value="1"/>
</dbReference>
<dbReference type="FunFam" id="3.40.50.300:FF:000826">
    <property type="entry name" value="Replicative DNA helicase Mcm"/>
    <property type="match status" value="1"/>
</dbReference>
<dbReference type="Gene3D" id="2.20.28.10">
    <property type="match status" value="1"/>
</dbReference>
<dbReference type="InterPro" id="IPR027417">
    <property type="entry name" value="P-loop_NTPase"/>
</dbReference>
<keyword evidence="3 10" id="KW-0547">Nucleotide-binding</keyword>
<dbReference type="InterPro" id="IPR003593">
    <property type="entry name" value="AAA+_ATPase"/>
</dbReference>
<evidence type="ECO:0000259" key="12">
    <source>
        <dbReference type="PROSITE" id="PS50051"/>
    </source>
</evidence>
<dbReference type="Proteomes" id="UP001151582">
    <property type="component" value="Unassembled WGS sequence"/>
</dbReference>
<dbReference type="SUPFAM" id="SSF50249">
    <property type="entry name" value="Nucleic acid-binding proteins"/>
    <property type="match status" value="1"/>
</dbReference>
<dbReference type="SMART" id="SM00350">
    <property type="entry name" value="MCM"/>
    <property type="match status" value="1"/>
</dbReference>
<dbReference type="InterPro" id="IPR027925">
    <property type="entry name" value="MCM_N"/>
</dbReference>
<dbReference type="EMBL" id="JANBQB010000188">
    <property type="protein sequence ID" value="KAJ1980015.1"/>
    <property type="molecule type" value="Genomic_DNA"/>
</dbReference>
<keyword evidence="9 11" id="KW-0131">Cell cycle</keyword>
<dbReference type="InterPro" id="IPR001208">
    <property type="entry name" value="MCM_dom"/>
</dbReference>
<organism evidence="13 14">
    <name type="scientific">Dimargaris verticillata</name>
    <dbReference type="NCBI Taxonomy" id="2761393"/>
    <lineage>
        <taxon>Eukaryota</taxon>
        <taxon>Fungi</taxon>
        <taxon>Fungi incertae sedis</taxon>
        <taxon>Zoopagomycota</taxon>
        <taxon>Kickxellomycotina</taxon>
        <taxon>Dimargaritomycetes</taxon>
        <taxon>Dimargaritales</taxon>
        <taxon>Dimargaritaceae</taxon>
        <taxon>Dimargaris</taxon>
    </lineage>
</organism>
<dbReference type="InterPro" id="IPR008050">
    <property type="entry name" value="MCM7"/>
</dbReference>
<dbReference type="GO" id="GO:0006279">
    <property type="term" value="P:premeiotic DNA replication"/>
    <property type="evidence" value="ECO:0007669"/>
    <property type="project" value="UniProtKB-ARBA"/>
</dbReference>
<dbReference type="Pfam" id="PF00493">
    <property type="entry name" value="MCM"/>
    <property type="match status" value="1"/>
</dbReference>
<dbReference type="GO" id="GO:0006270">
    <property type="term" value="P:DNA replication initiation"/>
    <property type="evidence" value="ECO:0007669"/>
    <property type="project" value="InterPro"/>
</dbReference>
<comment type="similarity">
    <text evidence="10">Belongs to the MCM family.</text>
</comment>
<evidence type="ECO:0000256" key="11">
    <source>
        <dbReference type="RuleBase" id="RU365012"/>
    </source>
</evidence>
<dbReference type="GO" id="GO:0017116">
    <property type="term" value="F:single-stranded DNA helicase activity"/>
    <property type="evidence" value="ECO:0007669"/>
    <property type="project" value="TreeGrafter"/>
</dbReference>
<evidence type="ECO:0000256" key="4">
    <source>
        <dbReference type="ARBA" id="ARBA00022801"/>
    </source>
</evidence>
<dbReference type="InterPro" id="IPR012340">
    <property type="entry name" value="NA-bd_OB-fold"/>
</dbReference>
<evidence type="ECO:0000313" key="14">
    <source>
        <dbReference type="Proteomes" id="UP001151582"/>
    </source>
</evidence>
<evidence type="ECO:0000256" key="2">
    <source>
        <dbReference type="ARBA" id="ARBA00022705"/>
    </source>
</evidence>
<gene>
    <name evidence="13" type="primary">mcm7</name>
    <name evidence="11" type="synonym">MCM7</name>
    <name evidence="13" type="ORF">H4R34_002610</name>
</gene>
<dbReference type="SUPFAM" id="SSF52540">
    <property type="entry name" value="P-loop containing nucleoside triphosphate hydrolases"/>
    <property type="match status" value="1"/>
</dbReference>
<dbReference type="FunFam" id="2.20.28.10:FF:000004">
    <property type="entry name" value="DNA replication licensing factor MCM7"/>
    <property type="match status" value="1"/>
</dbReference>
<dbReference type="GO" id="GO:0005524">
    <property type="term" value="F:ATP binding"/>
    <property type="evidence" value="ECO:0007669"/>
    <property type="project" value="UniProtKB-KW"/>
</dbReference>
<evidence type="ECO:0000256" key="1">
    <source>
        <dbReference type="ARBA" id="ARBA00004123"/>
    </source>
</evidence>
<dbReference type="OrthoDB" id="3207464at2759"/>
<keyword evidence="2 11" id="KW-0235">DNA replication</keyword>
<evidence type="ECO:0000256" key="7">
    <source>
        <dbReference type="ARBA" id="ARBA00023125"/>
    </source>
</evidence>
<sequence length="816" mass="90057">MASLRAVSVQVNYEQEIAKIKGFISKFTTQHGQHKEGYEAMDEDSVEPVAKYKDQLQAIADRRQSSITIDLQDVAQFDGKDGSLLANIQVNTKRYVDLFSRAIDALMPTPTVDISYEDDVIDVILYQRRQRELAAQSNLDNASGQETQQYPPILTRRYSVYFKPMPNTKAGAVRDVAGSQVGRLVTVRGIVTRVSDVKPFLVVCAYSCDQCGYEIFQEVTQKQFVPLTECQSQLCKKNDVKGRLYMQTRASKFYRFQEVKVQELTDQVPIGDIPRTMSLHLFEDQTRQLNPGDMIHASGIFLPKPYTGFRAMRAGLLSDTFLEVQHIVQLKKQYNQMEVTADAQTMLEELRSDPDVYAKLANSIAPEIFGHEDVKKALLLQLVGAPTKATNDGMMIRGDVNICLMGDPGVAKSQLLKFITKVAPRGVYTTGRGSSGVGLTAAVTKDPVSGEMILEGGALVLADNGICCIDEFDKMDESDRTAIHEVMEQQTISISKAGITTTLNARTSILAAANPAFGRYDPRRSPSENINLPASLLSRFDILFLILDHPTFDNDLLLAQHVGYVHMHNTHPQLGFSVLEPSMMRHFIAEARKKRPVVRKEVADYVVSAYVQLRQQSKQLEETVQAHFTNRANAWRSSGFSKRGGLGSSGFQATLGAKGVSTQATQGIGQITPRTLLAVLRLAQAHARVRLSDQVDEVDVDEALRLMDAAQHTLEAHATAASARQRRGGLLGTQAGGVGGHGPMSTPDAIFAILRQMAKAGGETTLELPYSAVLDRVVAKGYSEQDLLDVVRVYEDIDVLLLNQSRTKISFITPPE</sequence>
<dbReference type="PANTHER" id="PTHR11630">
    <property type="entry name" value="DNA REPLICATION LICENSING FACTOR MCM FAMILY MEMBER"/>
    <property type="match status" value="1"/>
</dbReference>
<dbReference type="CDD" id="cd17758">
    <property type="entry name" value="MCM7"/>
    <property type="match status" value="1"/>
</dbReference>
<comment type="caution">
    <text evidence="13">The sequence shown here is derived from an EMBL/GenBank/DDBJ whole genome shotgun (WGS) entry which is preliminary data.</text>
</comment>
<dbReference type="GO" id="GO:0005656">
    <property type="term" value="C:nuclear pre-replicative complex"/>
    <property type="evidence" value="ECO:0007669"/>
    <property type="project" value="UniProtKB-ARBA"/>
</dbReference>
<dbReference type="Pfam" id="PF24901">
    <property type="entry name" value="WHD_MCM7"/>
    <property type="match status" value="1"/>
</dbReference>
<dbReference type="PANTHER" id="PTHR11630:SF26">
    <property type="entry name" value="DNA REPLICATION LICENSING FACTOR MCM7"/>
    <property type="match status" value="1"/>
</dbReference>
<proteinExistence type="inferred from homology"/>
<dbReference type="GO" id="GO:0000727">
    <property type="term" value="P:double-strand break repair via break-induced replication"/>
    <property type="evidence" value="ECO:0007669"/>
    <property type="project" value="TreeGrafter"/>
</dbReference>
<dbReference type="PROSITE" id="PS00847">
    <property type="entry name" value="MCM_1"/>
    <property type="match status" value="1"/>
</dbReference>
<dbReference type="GO" id="GO:0006271">
    <property type="term" value="P:DNA strand elongation involved in DNA replication"/>
    <property type="evidence" value="ECO:0007669"/>
    <property type="project" value="TreeGrafter"/>
</dbReference>
<keyword evidence="5 11" id="KW-0347">Helicase</keyword>
<evidence type="ECO:0000256" key="10">
    <source>
        <dbReference type="RuleBase" id="RU004070"/>
    </source>
</evidence>
<evidence type="ECO:0000256" key="3">
    <source>
        <dbReference type="ARBA" id="ARBA00022741"/>
    </source>
</evidence>
<reference evidence="13" key="1">
    <citation type="submission" date="2022-07" db="EMBL/GenBank/DDBJ databases">
        <title>Phylogenomic reconstructions and comparative analyses of Kickxellomycotina fungi.</title>
        <authorList>
            <person name="Reynolds N.K."/>
            <person name="Stajich J.E."/>
            <person name="Barry K."/>
            <person name="Grigoriev I.V."/>
            <person name="Crous P."/>
            <person name="Smith M.E."/>
        </authorList>
    </citation>
    <scope>NUCLEOTIDE SEQUENCE</scope>
    <source>
        <strain evidence="13">RSA 567</strain>
    </source>
</reference>
<dbReference type="InterPro" id="IPR031327">
    <property type="entry name" value="MCM"/>
</dbReference>
<evidence type="ECO:0000256" key="6">
    <source>
        <dbReference type="ARBA" id="ARBA00022840"/>
    </source>
</evidence>
<comment type="function">
    <text evidence="11">Acts as component of the MCM2-7 complex (MCM complex) which is the replicative helicase essential for 'once per cell cycle' DNA replication initiation and elongation in eukaryotic cells. The active ATPase sites in the MCM2-7 ring are formed through the interaction surfaces of two neighboring subunits such that a critical structure of a conserved arginine finger motif is provided in trans relative to the ATP-binding site of the Walker A box of the adjacent subunit. The six ATPase active sites, however, are likely to contribute differentially to the complex helicase activity.</text>
</comment>
<evidence type="ECO:0000256" key="8">
    <source>
        <dbReference type="ARBA" id="ARBA00023242"/>
    </source>
</evidence>
<dbReference type="Pfam" id="PF14551">
    <property type="entry name" value="MCM_N"/>
    <property type="match status" value="1"/>
</dbReference>
<dbReference type="GO" id="GO:0043596">
    <property type="term" value="C:nuclear replication fork"/>
    <property type="evidence" value="ECO:0007669"/>
    <property type="project" value="UniProtKB-ARBA"/>
</dbReference>
<keyword evidence="14" id="KW-1185">Reference proteome</keyword>
<feature type="domain" description="MCM C-terminal AAA(+) ATPase" evidence="12">
    <location>
        <begin position="356"/>
        <end position="562"/>
    </location>
</feature>
<dbReference type="GO" id="GO:0042555">
    <property type="term" value="C:MCM complex"/>
    <property type="evidence" value="ECO:0007669"/>
    <property type="project" value="InterPro"/>
</dbReference>
<dbReference type="GO" id="GO:0003697">
    <property type="term" value="F:single-stranded DNA binding"/>
    <property type="evidence" value="ECO:0007669"/>
    <property type="project" value="TreeGrafter"/>
</dbReference>
<dbReference type="Gene3D" id="3.40.50.300">
    <property type="entry name" value="P-loop containing nucleotide triphosphate hydrolases"/>
    <property type="match status" value="1"/>
</dbReference>
<dbReference type="AlphaFoldDB" id="A0A9W8B2F9"/>
<evidence type="ECO:0000313" key="13">
    <source>
        <dbReference type="EMBL" id="KAJ1980015.1"/>
    </source>
</evidence>
<keyword evidence="7 10" id="KW-0238">DNA-binding</keyword>
<dbReference type="Gene3D" id="3.30.1640.10">
    <property type="entry name" value="mini-chromosome maintenance (MCM) complex, chain A, domain 1"/>
    <property type="match status" value="1"/>
</dbReference>
<dbReference type="GO" id="GO:0016787">
    <property type="term" value="F:hydrolase activity"/>
    <property type="evidence" value="ECO:0007669"/>
    <property type="project" value="UniProtKB-KW"/>
</dbReference>
<dbReference type="InterPro" id="IPR018525">
    <property type="entry name" value="MCM_CS"/>
</dbReference>
<evidence type="ECO:0000256" key="5">
    <source>
        <dbReference type="ARBA" id="ARBA00022806"/>
    </source>
</evidence>
<keyword evidence="8 11" id="KW-0539">Nucleus</keyword>
<keyword evidence="4 11" id="KW-0378">Hydrolase</keyword>
<accession>A0A9W8B2F9</accession>
<dbReference type="GO" id="GO:0031261">
    <property type="term" value="C:DNA replication preinitiation complex"/>
    <property type="evidence" value="ECO:0007669"/>
    <property type="project" value="UniProtKB-ARBA"/>
</dbReference>